<accession>A0ABS9V8Y5</accession>
<dbReference type="Gene3D" id="3.30.70.100">
    <property type="match status" value="2"/>
</dbReference>
<reference evidence="3" key="1">
    <citation type="submission" date="2022-03" db="EMBL/GenBank/DDBJ databases">
        <title>De novo assembled genomes of Belliella spp. (Cyclobacteriaceae) strains.</title>
        <authorList>
            <person name="Szabo A."/>
            <person name="Korponai K."/>
            <person name="Felfoldi T."/>
        </authorList>
    </citation>
    <scope>NUCLEOTIDE SEQUENCE</scope>
    <source>
        <strain evidence="3">DSM 111903</strain>
    </source>
</reference>
<evidence type="ECO:0000256" key="1">
    <source>
        <dbReference type="SAM" id="SignalP"/>
    </source>
</evidence>
<evidence type="ECO:0000313" key="3">
    <source>
        <dbReference type="EMBL" id="MCH7412880.1"/>
    </source>
</evidence>
<keyword evidence="1" id="KW-0732">Signal</keyword>
<sequence length="248" mass="28913">MNILKSLLILFLVSFSIVVSAQDSRYYEMRTYTAHEGKRSDLISRFENHTLKLFEKNGIENIAYFIPLDPTDYKLTFIIAYPDKDSREKLWEKFANDPEWTKVKTSSESNGPLVSNIEQTFMVNANDLSPEMSKLSSKKKIFELRKYDLEPGKVDAINARFRDYTREIFPRYGMTNVMYWYTVEEEGVEPKLIYLLAHKSEKMANFGNAKFEEDADWKKIKAASEINGPIVKKAEMKYLKALSFSPMK</sequence>
<feature type="signal peptide" evidence="1">
    <location>
        <begin position="1"/>
        <end position="21"/>
    </location>
</feature>
<feature type="domain" description="NIPSNAP" evidence="2">
    <location>
        <begin position="142"/>
        <end position="246"/>
    </location>
</feature>
<feature type="chain" id="PRO_5045641042" evidence="1">
    <location>
        <begin position="22"/>
        <end position="248"/>
    </location>
</feature>
<name>A0ABS9V8Y5_9BACT</name>
<dbReference type="SUPFAM" id="SSF54909">
    <property type="entry name" value="Dimeric alpha+beta barrel"/>
    <property type="match status" value="2"/>
</dbReference>
<feature type="domain" description="NIPSNAP" evidence="2">
    <location>
        <begin position="27"/>
        <end position="125"/>
    </location>
</feature>
<dbReference type="Proteomes" id="UP001165430">
    <property type="component" value="Unassembled WGS sequence"/>
</dbReference>
<organism evidence="3 4">
    <name type="scientific">Belliella alkalica</name>
    <dbReference type="NCBI Taxonomy" id="1730871"/>
    <lineage>
        <taxon>Bacteria</taxon>
        <taxon>Pseudomonadati</taxon>
        <taxon>Bacteroidota</taxon>
        <taxon>Cytophagia</taxon>
        <taxon>Cytophagales</taxon>
        <taxon>Cyclobacteriaceae</taxon>
        <taxon>Belliella</taxon>
    </lineage>
</organism>
<dbReference type="Pfam" id="PF07978">
    <property type="entry name" value="NIPSNAP"/>
    <property type="match status" value="2"/>
</dbReference>
<protein>
    <submittedName>
        <fullName evidence="3">NIPSNAP family protein</fullName>
    </submittedName>
</protein>
<comment type="caution">
    <text evidence="3">The sequence shown here is derived from an EMBL/GenBank/DDBJ whole genome shotgun (WGS) entry which is preliminary data.</text>
</comment>
<evidence type="ECO:0000313" key="4">
    <source>
        <dbReference type="Proteomes" id="UP001165430"/>
    </source>
</evidence>
<dbReference type="InterPro" id="IPR012577">
    <property type="entry name" value="NIPSNAP"/>
</dbReference>
<gene>
    <name evidence="3" type="ORF">MM213_05235</name>
</gene>
<dbReference type="EMBL" id="JAKZGO010000003">
    <property type="protein sequence ID" value="MCH7412880.1"/>
    <property type="molecule type" value="Genomic_DNA"/>
</dbReference>
<evidence type="ECO:0000259" key="2">
    <source>
        <dbReference type="Pfam" id="PF07978"/>
    </source>
</evidence>
<proteinExistence type="predicted"/>
<dbReference type="InterPro" id="IPR011008">
    <property type="entry name" value="Dimeric_a/b-barrel"/>
</dbReference>
<keyword evidence="4" id="KW-1185">Reference proteome</keyword>
<dbReference type="RefSeq" id="WP_241410417.1">
    <property type="nucleotide sequence ID" value="NZ_JAKZGO010000003.1"/>
</dbReference>